<gene>
    <name evidence="3" type="ORF">P8192_09210</name>
</gene>
<feature type="chain" id="PRO_5045268980" evidence="2">
    <location>
        <begin position="31"/>
        <end position="286"/>
    </location>
</feature>
<evidence type="ECO:0000256" key="1">
    <source>
        <dbReference type="SAM" id="MobiDB-lite"/>
    </source>
</evidence>
<organism evidence="3 4">
    <name type="scientific">Citricoccus muralis</name>
    <dbReference type="NCBI Taxonomy" id="169134"/>
    <lineage>
        <taxon>Bacteria</taxon>
        <taxon>Bacillati</taxon>
        <taxon>Actinomycetota</taxon>
        <taxon>Actinomycetes</taxon>
        <taxon>Micrococcales</taxon>
        <taxon>Micrococcaceae</taxon>
        <taxon>Citricoccus</taxon>
    </lineage>
</organism>
<evidence type="ECO:0000256" key="2">
    <source>
        <dbReference type="SAM" id="SignalP"/>
    </source>
</evidence>
<reference evidence="3 4" key="1">
    <citation type="submission" date="2023-04" db="EMBL/GenBank/DDBJ databases">
        <title>Funneling lignin-derived compounds into biodiesel using alkali-halophilic Citricoccus sp. P2.</title>
        <authorList>
            <person name="Luo C.-B."/>
        </authorList>
    </citation>
    <scope>NUCLEOTIDE SEQUENCE [LARGE SCALE GENOMIC DNA]</scope>
    <source>
        <strain evidence="3 4">P2</strain>
    </source>
</reference>
<evidence type="ECO:0000313" key="3">
    <source>
        <dbReference type="EMBL" id="WFP15584.1"/>
    </source>
</evidence>
<keyword evidence="4" id="KW-1185">Reference proteome</keyword>
<sequence length="286" mass="31552">MVNTHRQNKRPWVPALSLAAAIGLVVSGCASEPEEDPTPTDTVTETATASAPDDIGEPTENEPTDEAPATETFTTQGGTFSFEVPEDWTAETTEYVTDNVDYNGAPYEVFRISSPQGDIVISGAVHNGPTSGDGWRSQHWELVDVEELTDLPLHDDREHNYLRTAVEWLGEQDEDIDLEGVGWDDGDYRMNISVVSQDEDLEPGETDNDVRLAGWAYWTPLPGTWAGETSFIGVSFDQELIEGLTGETGQDAAVEAFLENEWYLTTREILASMSYEQPAEEDMPIQ</sequence>
<feature type="region of interest" description="Disordered" evidence="1">
    <location>
        <begin position="30"/>
        <end position="80"/>
    </location>
</feature>
<proteinExistence type="predicted"/>
<protein>
    <submittedName>
        <fullName evidence="3">Uncharacterized protein</fullName>
    </submittedName>
</protein>
<feature type="signal peptide" evidence="2">
    <location>
        <begin position="1"/>
        <end position="30"/>
    </location>
</feature>
<feature type="compositionally biased region" description="Low complexity" evidence="1">
    <location>
        <begin position="39"/>
        <end position="51"/>
    </location>
</feature>
<feature type="compositionally biased region" description="Acidic residues" evidence="1">
    <location>
        <begin position="54"/>
        <end position="65"/>
    </location>
</feature>
<dbReference type="RefSeq" id="WP_278156455.1">
    <property type="nucleotide sequence ID" value="NZ_CP121252.1"/>
</dbReference>
<dbReference type="EMBL" id="CP121252">
    <property type="protein sequence ID" value="WFP15584.1"/>
    <property type="molecule type" value="Genomic_DNA"/>
</dbReference>
<name>A0ABY8H410_9MICC</name>
<keyword evidence="2" id="KW-0732">Signal</keyword>
<accession>A0ABY8H410</accession>
<dbReference type="Proteomes" id="UP001219037">
    <property type="component" value="Chromosome"/>
</dbReference>
<evidence type="ECO:0000313" key="4">
    <source>
        <dbReference type="Proteomes" id="UP001219037"/>
    </source>
</evidence>
<dbReference type="PROSITE" id="PS51257">
    <property type="entry name" value="PROKAR_LIPOPROTEIN"/>
    <property type="match status" value="1"/>
</dbReference>